<dbReference type="InterPro" id="IPR036661">
    <property type="entry name" value="Luciferase-like_sf"/>
</dbReference>
<feature type="domain" description="Luciferase-like" evidence="5">
    <location>
        <begin position="1"/>
        <end position="168"/>
    </location>
</feature>
<dbReference type="PANTHER" id="PTHR42847:SF4">
    <property type="entry name" value="ALKANESULFONATE MONOOXYGENASE-RELATED"/>
    <property type="match status" value="1"/>
</dbReference>
<gene>
    <name evidence="6" type="ORF">F7O44_18270</name>
</gene>
<name>A0A7K3M6X9_9ACTN</name>
<evidence type="ECO:0000259" key="5">
    <source>
        <dbReference type="Pfam" id="PF00296"/>
    </source>
</evidence>
<dbReference type="GO" id="GO:0008726">
    <property type="term" value="F:alkanesulfonate monooxygenase activity"/>
    <property type="evidence" value="ECO:0007669"/>
    <property type="project" value="TreeGrafter"/>
</dbReference>
<protein>
    <submittedName>
        <fullName evidence="6">LLM class flavin-dependent oxidoreductase</fullName>
    </submittedName>
</protein>
<keyword evidence="7" id="KW-1185">Reference proteome</keyword>
<dbReference type="EMBL" id="WLZY01000006">
    <property type="protein sequence ID" value="NDL59015.1"/>
    <property type="molecule type" value="Genomic_DNA"/>
</dbReference>
<keyword evidence="3" id="KW-0560">Oxidoreductase</keyword>
<dbReference type="InterPro" id="IPR011251">
    <property type="entry name" value="Luciferase-like_dom"/>
</dbReference>
<evidence type="ECO:0000256" key="1">
    <source>
        <dbReference type="ARBA" id="ARBA00022630"/>
    </source>
</evidence>
<proteinExistence type="predicted"/>
<dbReference type="InterPro" id="IPR050172">
    <property type="entry name" value="SsuD_RutA_monooxygenase"/>
</dbReference>
<evidence type="ECO:0000313" key="7">
    <source>
        <dbReference type="Proteomes" id="UP000460435"/>
    </source>
</evidence>
<keyword evidence="2" id="KW-0288">FMN</keyword>
<dbReference type="RefSeq" id="WP_281353599.1">
    <property type="nucleotide sequence ID" value="NZ_WLZY01000006.1"/>
</dbReference>
<dbReference type="Gene3D" id="3.20.20.30">
    <property type="entry name" value="Luciferase-like domain"/>
    <property type="match status" value="1"/>
</dbReference>
<comment type="caution">
    <text evidence="6">The sequence shown here is derived from an EMBL/GenBank/DDBJ whole genome shotgun (WGS) entry which is preliminary data.</text>
</comment>
<reference evidence="6 7" key="1">
    <citation type="submission" date="2019-11" db="EMBL/GenBank/DDBJ databases">
        <authorList>
            <person name="Li X.-J."/>
            <person name="Feng X.-M."/>
        </authorList>
    </citation>
    <scope>NUCLEOTIDE SEQUENCE [LARGE SCALE GENOMIC DNA]</scope>
    <source>
        <strain evidence="6 7">XMNu-373</strain>
    </source>
</reference>
<evidence type="ECO:0000256" key="3">
    <source>
        <dbReference type="ARBA" id="ARBA00023002"/>
    </source>
</evidence>
<dbReference type="PANTHER" id="PTHR42847">
    <property type="entry name" value="ALKANESULFONATE MONOOXYGENASE"/>
    <property type="match status" value="1"/>
</dbReference>
<dbReference type="Proteomes" id="UP000460435">
    <property type="component" value="Unassembled WGS sequence"/>
</dbReference>
<dbReference type="GO" id="GO:0046306">
    <property type="term" value="P:alkanesulfonate catabolic process"/>
    <property type="evidence" value="ECO:0007669"/>
    <property type="project" value="TreeGrafter"/>
</dbReference>
<keyword evidence="4" id="KW-0503">Monooxygenase</keyword>
<dbReference type="Pfam" id="PF00296">
    <property type="entry name" value="Bac_luciferase"/>
    <property type="match status" value="1"/>
</dbReference>
<evidence type="ECO:0000256" key="2">
    <source>
        <dbReference type="ARBA" id="ARBA00022643"/>
    </source>
</evidence>
<dbReference type="SUPFAM" id="SSF51679">
    <property type="entry name" value="Bacterial luciferase-like"/>
    <property type="match status" value="1"/>
</dbReference>
<evidence type="ECO:0000313" key="6">
    <source>
        <dbReference type="EMBL" id="NDL59015.1"/>
    </source>
</evidence>
<evidence type="ECO:0000256" key="4">
    <source>
        <dbReference type="ARBA" id="ARBA00023033"/>
    </source>
</evidence>
<sequence length="258" mass="28095">MRFGISMPNTGEPAALVDLAVTAEQHGWDGFFLWDHINAMPQMHDPWVLLGAIAARTTRVRLGTLVTPVPRRRPWKLAKEVVTLDHLSAGRAVLGVGLGVPVDQEYAAFGESPMVREHAERLDEALPLLDGFLRGDRVDHDGAYYQVHAQLDPPAVQRPRPPIWAGVTVAGERPLKRARRIEGIFPLAGLRAPTPDEIAILLQRLDPPDGYDVVGVLSEVASVAELRDAGATWAIDGPEGPEEPLADIRARIEEGPPA</sequence>
<accession>A0A7K3M6X9</accession>
<organism evidence="6 7">
    <name type="scientific">Phytoactinopolyspora mesophila</name>
    <dbReference type="NCBI Taxonomy" id="2650750"/>
    <lineage>
        <taxon>Bacteria</taxon>
        <taxon>Bacillati</taxon>
        <taxon>Actinomycetota</taxon>
        <taxon>Actinomycetes</taxon>
        <taxon>Jiangellales</taxon>
        <taxon>Jiangellaceae</taxon>
        <taxon>Phytoactinopolyspora</taxon>
    </lineage>
</organism>
<keyword evidence="1" id="KW-0285">Flavoprotein</keyword>
<dbReference type="AlphaFoldDB" id="A0A7K3M6X9"/>